<dbReference type="Proteomes" id="UP001485043">
    <property type="component" value="Unassembled WGS sequence"/>
</dbReference>
<accession>A0AAW1SVE1</accession>
<keyword evidence="2" id="KW-1185">Reference proteome</keyword>
<reference evidence="1 2" key="1">
    <citation type="journal article" date="2024" name="Nat. Commun.">
        <title>Phylogenomics reveals the evolutionary origins of lichenization in chlorophyte algae.</title>
        <authorList>
            <person name="Puginier C."/>
            <person name="Libourel C."/>
            <person name="Otte J."/>
            <person name="Skaloud P."/>
            <person name="Haon M."/>
            <person name="Grisel S."/>
            <person name="Petersen M."/>
            <person name="Berrin J.G."/>
            <person name="Delaux P.M."/>
            <person name="Dal Grande F."/>
            <person name="Keller J."/>
        </authorList>
    </citation>
    <scope>NUCLEOTIDE SEQUENCE [LARGE SCALE GENOMIC DNA]</scope>
    <source>
        <strain evidence="1 2">SAG 2523</strain>
    </source>
</reference>
<name>A0AAW1SVE1_9CHLO</name>
<proteinExistence type="predicted"/>
<gene>
    <name evidence="1" type="ORF">WJX84_000977</name>
</gene>
<protein>
    <submittedName>
        <fullName evidence="1">Uncharacterized protein</fullName>
    </submittedName>
</protein>
<sequence length="121" mass="13518">MQEQRAAQRSRAVEGQQALLWQSRGDLAGNGSAFSAVGRYAPAIRYLTGGTKDQVSAAQWQAAWPFFISLRHLKWSLSAELLEVGLHTGELDCRGLQHIQADPFLSIRFLRFCTTLTRQEA</sequence>
<dbReference type="EMBL" id="JALJOV010000772">
    <property type="protein sequence ID" value="KAK9861356.1"/>
    <property type="molecule type" value="Genomic_DNA"/>
</dbReference>
<organism evidence="1 2">
    <name type="scientific">Apatococcus fuscideae</name>
    <dbReference type="NCBI Taxonomy" id="2026836"/>
    <lineage>
        <taxon>Eukaryota</taxon>
        <taxon>Viridiplantae</taxon>
        <taxon>Chlorophyta</taxon>
        <taxon>core chlorophytes</taxon>
        <taxon>Trebouxiophyceae</taxon>
        <taxon>Chlorellales</taxon>
        <taxon>Chlorellaceae</taxon>
        <taxon>Apatococcus</taxon>
    </lineage>
</organism>
<evidence type="ECO:0000313" key="2">
    <source>
        <dbReference type="Proteomes" id="UP001485043"/>
    </source>
</evidence>
<evidence type="ECO:0000313" key="1">
    <source>
        <dbReference type="EMBL" id="KAK9861356.1"/>
    </source>
</evidence>
<comment type="caution">
    <text evidence="1">The sequence shown here is derived from an EMBL/GenBank/DDBJ whole genome shotgun (WGS) entry which is preliminary data.</text>
</comment>
<dbReference type="AlphaFoldDB" id="A0AAW1SVE1"/>